<organism evidence="1 2">
    <name type="scientific">Coprinellus micaceus</name>
    <name type="common">Glistening ink-cap mushroom</name>
    <name type="synonym">Coprinus micaceus</name>
    <dbReference type="NCBI Taxonomy" id="71717"/>
    <lineage>
        <taxon>Eukaryota</taxon>
        <taxon>Fungi</taxon>
        <taxon>Dikarya</taxon>
        <taxon>Basidiomycota</taxon>
        <taxon>Agaricomycotina</taxon>
        <taxon>Agaricomycetes</taxon>
        <taxon>Agaricomycetidae</taxon>
        <taxon>Agaricales</taxon>
        <taxon>Agaricineae</taxon>
        <taxon>Psathyrellaceae</taxon>
        <taxon>Coprinellus</taxon>
    </lineage>
</organism>
<accession>A0A4Y7SJW9</accession>
<name>A0A4Y7SJW9_COPMI</name>
<comment type="caution">
    <text evidence="1">The sequence shown here is derived from an EMBL/GenBank/DDBJ whole genome shotgun (WGS) entry which is preliminary data.</text>
</comment>
<dbReference type="AlphaFoldDB" id="A0A4Y7SJW9"/>
<evidence type="ECO:0000313" key="1">
    <source>
        <dbReference type="EMBL" id="TEB22166.1"/>
    </source>
</evidence>
<dbReference type="Proteomes" id="UP000298030">
    <property type="component" value="Unassembled WGS sequence"/>
</dbReference>
<reference evidence="1 2" key="1">
    <citation type="journal article" date="2019" name="Nat. Ecol. Evol.">
        <title>Megaphylogeny resolves global patterns of mushroom evolution.</title>
        <authorList>
            <person name="Varga T."/>
            <person name="Krizsan K."/>
            <person name="Foldi C."/>
            <person name="Dima B."/>
            <person name="Sanchez-Garcia M."/>
            <person name="Sanchez-Ramirez S."/>
            <person name="Szollosi G.J."/>
            <person name="Szarkandi J.G."/>
            <person name="Papp V."/>
            <person name="Albert L."/>
            <person name="Andreopoulos W."/>
            <person name="Angelini C."/>
            <person name="Antonin V."/>
            <person name="Barry K.W."/>
            <person name="Bougher N.L."/>
            <person name="Buchanan P."/>
            <person name="Buyck B."/>
            <person name="Bense V."/>
            <person name="Catcheside P."/>
            <person name="Chovatia M."/>
            <person name="Cooper J."/>
            <person name="Damon W."/>
            <person name="Desjardin D."/>
            <person name="Finy P."/>
            <person name="Geml J."/>
            <person name="Haridas S."/>
            <person name="Hughes K."/>
            <person name="Justo A."/>
            <person name="Karasinski D."/>
            <person name="Kautmanova I."/>
            <person name="Kiss B."/>
            <person name="Kocsube S."/>
            <person name="Kotiranta H."/>
            <person name="LaButti K.M."/>
            <person name="Lechner B.E."/>
            <person name="Liimatainen K."/>
            <person name="Lipzen A."/>
            <person name="Lukacs Z."/>
            <person name="Mihaltcheva S."/>
            <person name="Morgado L.N."/>
            <person name="Niskanen T."/>
            <person name="Noordeloos M.E."/>
            <person name="Ohm R.A."/>
            <person name="Ortiz-Santana B."/>
            <person name="Ovrebo C."/>
            <person name="Racz N."/>
            <person name="Riley R."/>
            <person name="Savchenko A."/>
            <person name="Shiryaev A."/>
            <person name="Soop K."/>
            <person name="Spirin V."/>
            <person name="Szebenyi C."/>
            <person name="Tomsovsky M."/>
            <person name="Tulloss R.E."/>
            <person name="Uehling J."/>
            <person name="Grigoriev I.V."/>
            <person name="Vagvolgyi C."/>
            <person name="Papp T."/>
            <person name="Martin F.M."/>
            <person name="Miettinen O."/>
            <person name="Hibbett D.S."/>
            <person name="Nagy L.G."/>
        </authorList>
    </citation>
    <scope>NUCLEOTIDE SEQUENCE [LARGE SCALE GENOMIC DNA]</scope>
    <source>
        <strain evidence="1 2">FP101781</strain>
    </source>
</reference>
<proteinExistence type="predicted"/>
<dbReference type="EMBL" id="QPFP01000096">
    <property type="protein sequence ID" value="TEB22166.1"/>
    <property type="molecule type" value="Genomic_DNA"/>
</dbReference>
<keyword evidence="2" id="KW-1185">Reference proteome</keyword>
<evidence type="ECO:0000313" key="2">
    <source>
        <dbReference type="Proteomes" id="UP000298030"/>
    </source>
</evidence>
<sequence>MIYGWLTTWLRGFESAYISWVHRKVAPRVISHSSGWAALICAMKSYTFLSLITVGLAPVADAFIRFPCSQLVTERFDPLVTPGQVSPHLHQIVGGVCDGHVNVSSLTHANERTCPPVSECVSCDSQSNPSRNRHPSLAST</sequence>
<gene>
    <name evidence="1" type="ORF">FA13DRAFT_1521728</name>
</gene>
<protein>
    <submittedName>
        <fullName evidence="1">Uncharacterized protein</fullName>
    </submittedName>
</protein>